<dbReference type="SUPFAM" id="SSF90123">
    <property type="entry name" value="ABC transporter transmembrane region"/>
    <property type="match status" value="1"/>
</dbReference>
<keyword evidence="6 7" id="KW-0472">Membrane</keyword>
<evidence type="ECO:0000256" key="3">
    <source>
        <dbReference type="ARBA" id="ARBA00022741"/>
    </source>
</evidence>
<dbReference type="GO" id="GO:0140359">
    <property type="term" value="F:ABC-type transporter activity"/>
    <property type="evidence" value="ECO:0007669"/>
    <property type="project" value="InterPro"/>
</dbReference>
<dbReference type="GO" id="GO:0005524">
    <property type="term" value="F:ATP binding"/>
    <property type="evidence" value="ECO:0007669"/>
    <property type="project" value="UniProtKB-KW"/>
</dbReference>
<comment type="subcellular location">
    <subcellularLocation>
        <location evidence="1">Cell membrane</location>
        <topology evidence="1">Multi-pass membrane protein</topology>
    </subcellularLocation>
</comment>
<dbReference type="InterPro" id="IPR027417">
    <property type="entry name" value="P-loop_NTPase"/>
</dbReference>
<accession>A0A0S2F9W6</accession>
<sequence length="574" mass="64231">MKLFAEYSRRAPNKVFFSILLGGLSGICYSLLIPLVMNVLKQGDPRLHTIAAAPTRLFSLEIANAPFALVFTLVCVFILVTRTLSQVVLTRVAIDVASSLRTRLYDRIAQAPLSALEKIGHSRLIAALTSDVPRIVLGARMFPDMLINLVMLLGMLGFLLVLNADLFWFVLGCIAFGVVTYQIPMLIGGRYFNSARQHFDHLQESIQGLIHGIKELKLDDAKREAFFDKVLMHCERSVQKDEKTGYTILRAASNYGDLLSFFVIGSIVFIVVNYRTISNEQLIGVIMALLYIAGPISAILGFLPQISISRVSIQRVAKLFEEIPQETISAVQEPARDWDSVRFEQVSYRHGSKDDKDDGFRVGPLDLEFRKGEISFIVGGNGSGKSTLSKLLTLHYRAVGGIIRFGDHAVSDDSIGTYRQSISAIYSDYHLFDQILGADDDQLKASVDHYLKALHLDRKVSYRDGRFSTLALSDGQRRRMALLASIIDDKELYLFDEWAADQDPTFKAVFYHEILPALKARGKAIVAITHDDRYFDVADQLIVMEEGRVARVERRETRAAQELPPRAQAFVMAG</sequence>
<dbReference type="Gene3D" id="3.40.50.300">
    <property type="entry name" value="P-loop containing nucleotide triphosphate hydrolases"/>
    <property type="match status" value="1"/>
</dbReference>
<evidence type="ECO:0000313" key="11">
    <source>
        <dbReference type="Proteomes" id="UP000060787"/>
    </source>
</evidence>
<dbReference type="InterPro" id="IPR039421">
    <property type="entry name" value="Type_1_exporter"/>
</dbReference>
<dbReference type="SMART" id="SM00382">
    <property type="entry name" value="AAA"/>
    <property type="match status" value="1"/>
</dbReference>
<dbReference type="InterPro" id="IPR011527">
    <property type="entry name" value="ABC1_TM_dom"/>
</dbReference>
<gene>
    <name evidence="10" type="ORF">LA76x_2113</name>
</gene>
<feature type="domain" description="ABC transporter" evidence="8">
    <location>
        <begin position="341"/>
        <end position="571"/>
    </location>
</feature>
<dbReference type="Pfam" id="PF00664">
    <property type="entry name" value="ABC_membrane"/>
    <property type="match status" value="1"/>
</dbReference>
<dbReference type="GO" id="GO:0016887">
    <property type="term" value="F:ATP hydrolysis activity"/>
    <property type="evidence" value="ECO:0007669"/>
    <property type="project" value="InterPro"/>
</dbReference>
<dbReference type="NCBIfam" id="TIGR01194">
    <property type="entry name" value="cyc_pep_trnsptr"/>
    <property type="match status" value="1"/>
</dbReference>
<keyword evidence="3" id="KW-0547">Nucleotide-binding</keyword>
<proteinExistence type="predicted"/>
<dbReference type="KEGG" id="lab:LA76x_2113"/>
<dbReference type="InterPro" id="IPR005898">
    <property type="entry name" value="Cyc_pep_transpt_SyrD/YojI"/>
</dbReference>
<dbReference type="PROSITE" id="PS50893">
    <property type="entry name" value="ABC_TRANSPORTER_2"/>
    <property type="match status" value="1"/>
</dbReference>
<dbReference type="PANTHER" id="PTHR24221">
    <property type="entry name" value="ATP-BINDING CASSETTE SUB-FAMILY B"/>
    <property type="match status" value="1"/>
</dbReference>
<keyword evidence="11" id="KW-1185">Reference proteome</keyword>
<feature type="transmembrane region" description="Helical" evidence="7">
    <location>
        <begin position="282"/>
        <end position="303"/>
    </location>
</feature>
<feature type="transmembrane region" description="Helical" evidence="7">
    <location>
        <begin position="258"/>
        <end position="276"/>
    </location>
</feature>
<dbReference type="InterPro" id="IPR003439">
    <property type="entry name" value="ABC_transporter-like_ATP-bd"/>
</dbReference>
<evidence type="ECO:0000256" key="4">
    <source>
        <dbReference type="ARBA" id="ARBA00022840"/>
    </source>
</evidence>
<keyword evidence="5 7" id="KW-1133">Transmembrane helix</keyword>
<feature type="transmembrane region" description="Helical" evidence="7">
    <location>
        <begin position="57"/>
        <end position="81"/>
    </location>
</feature>
<keyword evidence="4" id="KW-0067">ATP-binding</keyword>
<feature type="transmembrane region" description="Helical" evidence="7">
    <location>
        <begin position="145"/>
        <end position="162"/>
    </location>
</feature>
<dbReference type="GO" id="GO:1904680">
    <property type="term" value="F:peptide transmembrane transporter activity"/>
    <property type="evidence" value="ECO:0007669"/>
    <property type="project" value="InterPro"/>
</dbReference>
<dbReference type="PROSITE" id="PS50929">
    <property type="entry name" value="ABC_TM1F"/>
    <property type="match status" value="1"/>
</dbReference>
<dbReference type="PANTHER" id="PTHR24221:SF233">
    <property type="entry name" value="ATP-BINDING_PERMEASE FUSION ABC TRANSPORTER-RELATED"/>
    <property type="match status" value="1"/>
</dbReference>
<evidence type="ECO:0000256" key="5">
    <source>
        <dbReference type="ARBA" id="ARBA00022989"/>
    </source>
</evidence>
<dbReference type="GO" id="GO:0015833">
    <property type="term" value="P:peptide transport"/>
    <property type="evidence" value="ECO:0007669"/>
    <property type="project" value="InterPro"/>
</dbReference>
<feature type="transmembrane region" description="Helical" evidence="7">
    <location>
        <begin position="168"/>
        <end position="187"/>
    </location>
</feature>
<dbReference type="Gene3D" id="1.20.1560.10">
    <property type="entry name" value="ABC transporter type 1, transmembrane domain"/>
    <property type="match status" value="1"/>
</dbReference>
<dbReference type="InterPro" id="IPR036640">
    <property type="entry name" value="ABC1_TM_sf"/>
</dbReference>
<feature type="transmembrane region" description="Helical" evidence="7">
    <location>
        <begin position="15"/>
        <end position="37"/>
    </location>
</feature>
<dbReference type="PATRIC" id="fig|84531.8.peg.2131"/>
<evidence type="ECO:0000256" key="1">
    <source>
        <dbReference type="ARBA" id="ARBA00004651"/>
    </source>
</evidence>
<dbReference type="GO" id="GO:0005886">
    <property type="term" value="C:plasma membrane"/>
    <property type="evidence" value="ECO:0007669"/>
    <property type="project" value="UniProtKB-SubCell"/>
</dbReference>
<dbReference type="RefSeq" id="WP_057917618.1">
    <property type="nucleotide sequence ID" value="NZ_CP011129.1"/>
</dbReference>
<dbReference type="SUPFAM" id="SSF52540">
    <property type="entry name" value="P-loop containing nucleoside triphosphate hydrolases"/>
    <property type="match status" value="1"/>
</dbReference>
<reference evidence="10 11" key="1">
    <citation type="journal article" date="2015" name="BMC Genomics">
        <title>Comparative genomics and metabolic profiling of the genus Lysobacter.</title>
        <authorList>
            <person name="de Bruijn I."/>
            <person name="Cheng X."/>
            <person name="de Jager V."/>
            <person name="Exposito R.G."/>
            <person name="Watrous J."/>
            <person name="Patel N."/>
            <person name="Postma J."/>
            <person name="Dorrestein P.C."/>
            <person name="Kobayashi D."/>
            <person name="Raaijmakers J.M."/>
        </authorList>
    </citation>
    <scope>NUCLEOTIDE SEQUENCE [LARGE SCALE GENOMIC DNA]</scope>
    <source>
        <strain evidence="10 11">76</strain>
    </source>
</reference>
<dbReference type="STRING" id="84531.LA76x_2113"/>
<evidence type="ECO:0000256" key="6">
    <source>
        <dbReference type="ARBA" id="ARBA00023136"/>
    </source>
</evidence>
<evidence type="ECO:0000313" key="10">
    <source>
        <dbReference type="EMBL" id="ALN80253.1"/>
    </source>
</evidence>
<dbReference type="EMBL" id="CP011129">
    <property type="protein sequence ID" value="ALN80253.1"/>
    <property type="molecule type" value="Genomic_DNA"/>
</dbReference>
<dbReference type="Proteomes" id="UP000060787">
    <property type="component" value="Chromosome"/>
</dbReference>
<protein>
    <submittedName>
        <fullName evidence="10">Cyclic peptide transporter family protein</fullName>
    </submittedName>
</protein>
<dbReference type="eggNOG" id="COG4615">
    <property type="taxonomic scope" value="Bacteria"/>
</dbReference>
<evidence type="ECO:0000256" key="7">
    <source>
        <dbReference type="SAM" id="Phobius"/>
    </source>
</evidence>
<dbReference type="GO" id="GO:0034040">
    <property type="term" value="F:ATPase-coupled lipid transmembrane transporter activity"/>
    <property type="evidence" value="ECO:0007669"/>
    <property type="project" value="TreeGrafter"/>
</dbReference>
<organism evidence="10 11">
    <name type="scientific">Lysobacter antibioticus</name>
    <dbReference type="NCBI Taxonomy" id="84531"/>
    <lineage>
        <taxon>Bacteria</taxon>
        <taxon>Pseudomonadati</taxon>
        <taxon>Pseudomonadota</taxon>
        <taxon>Gammaproteobacteria</taxon>
        <taxon>Lysobacterales</taxon>
        <taxon>Lysobacteraceae</taxon>
        <taxon>Lysobacter</taxon>
    </lineage>
</organism>
<evidence type="ECO:0000256" key="2">
    <source>
        <dbReference type="ARBA" id="ARBA00022692"/>
    </source>
</evidence>
<keyword evidence="2 7" id="KW-0812">Transmembrane</keyword>
<dbReference type="Pfam" id="PF00005">
    <property type="entry name" value="ABC_tran"/>
    <property type="match status" value="1"/>
</dbReference>
<dbReference type="InterPro" id="IPR003593">
    <property type="entry name" value="AAA+_ATPase"/>
</dbReference>
<evidence type="ECO:0000259" key="9">
    <source>
        <dbReference type="PROSITE" id="PS50929"/>
    </source>
</evidence>
<feature type="domain" description="ABC transmembrane type-1" evidence="9">
    <location>
        <begin position="15"/>
        <end position="306"/>
    </location>
</feature>
<evidence type="ECO:0000259" key="8">
    <source>
        <dbReference type="PROSITE" id="PS50893"/>
    </source>
</evidence>
<dbReference type="AlphaFoldDB" id="A0A0S2F9W6"/>
<name>A0A0S2F9W6_LYSAN</name>